<feature type="compositionally biased region" description="Polar residues" evidence="2">
    <location>
        <begin position="165"/>
        <end position="181"/>
    </location>
</feature>
<feature type="compositionally biased region" description="Polar residues" evidence="2">
    <location>
        <begin position="1131"/>
        <end position="1154"/>
    </location>
</feature>
<dbReference type="InterPro" id="IPR001254">
    <property type="entry name" value="Trypsin_dom"/>
</dbReference>
<feature type="region of interest" description="Disordered" evidence="2">
    <location>
        <begin position="1"/>
        <end position="48"/>
    </location>
</feature>
<feature type="region of interest" description="Disordered" evidence="2">
    <location>
        <begin position="1027"/>
        <end position="1051"/>
    </location>
</feature>
<evidence type="ECO:0000313" key="5">
    <source>
        <dbReference type="Proteomes" id="UP000499080"/>
    </source>
</evidence>
<feature type="compositionally biased region" description="Basic and acidic residues" evidence="2">
    <location>
        <begin position="492"/>
        <end position="504"/>
    </location>
</feature>
<feature type="compositionally biased region" description="Basic residues" evidence="2">
    <location>
        <begin position="1192"/>
        <end position="1208"/>
    </location>
</feature>
<dbReference type="GO" id="GO:0004252">
    <property type="term" value="F:serine-type endopeptidase activity"/>
    <property type="evidence" value="ECO:0007669"/>
    <property type="project" value="InterPro"/>
</dbReference>
<dbReference type="SMART" id="SM00020">
    <property type="entry name" value="Tryp_SPc"/>
    <property type="match status" value="1"/>
</dbReference>
<dbReference type="Pfam" id="PF00089">
    <property type="entry name" value="Trypsin"/>
    <property type="match status" value="1"/>
</dbReference>
<feature type="compositionally biased region" description="Basic and acidic residues" evidence="2">
    <location>
        <begin position="333"/>
        <end position="346"/>
    </location>
</feature>
<dbReference type="InterPro" id="IPR009003">
    <property type="entry name" value="Peptidase_S1_PA"/>
</dbReference>
<dbReference type="PANTHER" id="PTHR24252:SF7">
    <property type="entry name" value="HYALIN"/>
    <property type="match status" value="1"/>
</dbReference>
<dbReference type="InterPro" id="IPR043504">
    <property type="entry name" value="Peptidase_S1_PA_chymotrypsin"/>
</dbReference>
<reference evidence="4 5" key="1">
    <citation type="journal article" date="2019" name="Sci. Rep.">
        <title>Orb-weaving spider Araneus ventricosus genome elucidates the spidroin gene catalogue.</title>
        <authorList>
            <person name="Kono N."/>
            <person name="Nakamura H."/>
            <person name="Ohtoshi R."/>
            <person name="Moran D.A.P."/>
            <person name="Shinohara A."/>
            <person name="Yoshida Y."/>
            <person name="Fujiwara M."/>
            <person name="Mori M."/>
            <person name="Tomita M."/>
            <person name="Arakawa K."/>
        </authorList>
    </citation>
    <scope>NUCLEOTIDE SEQUENCE [LARGE SCALE GENOMIC DNA]</scope>
</reference>
<feature type="region of interest" description="Disordered" evidence="2">
    <location>
        <begin position="165"/>
        <end position="188"/>
    </location>
</feature>
<keyword evidence="1" id="KW-1015">Disulfide bond</keyword>
<organism evidence="4 5">
    <name type="scientific">Araneus ventricosus</name>
    <name type="common">Orbweaver spider</name>
    <name type="synonym">Epeira ventricosa</name>
    <dbReference type="NCBI Taxonomy" id="182803"/>
    <lineage>
        <taxon>Eukaryota</taxon>
        <taxon>Metazoa</taxon>
        <taxon>Ecdysozoa</taxon>
        <taxon>Arthropoda</taxon>
        <taxon>Chelicerata</taxon>
        <taxon>Arachnida</taxon>
        <taxon>Araneae</taxon>
        <taxon>Araneomorphae</taxon>
        <taxon>Entelegynae</taxon>
        <taxon>Araneoidea</taxon>
        <taxon>Araneidae</taxon>
        <taxon>Araneus</taxon>
    </lineage>
</organism>
<gene>
    <name evidence="4" type="ORF">AVEN_14865_1</name>
</gene>
<protein>
    <recommendedName>
        <fullName evidence="3">Peptidase S1 domain-containing protein</fullName>
    </recommendedName>
</protein>
<evidence type="ECO:0000256" key="1">
    <source>
        <dbReference type="ARBA" id="ARBA00023157"/>
    </source>
</evidence>
<feature type="compositionally biased region" description="Basic residues" evidence="2">
    <location>
        <begin position="1243"/>
        <end position="1267"/>
    </location>
</feature>
<name>A0A4Y2TGT4_ARAVE</name>
<dbReference type="SUPFAM" id="SSF50494">
    <property type="entry name" value="Trypsin-like serine proteases"/>
    <property type="match status" value="1"/>
</dbReference>
<keyword evidence="5" id="KW-1185">Reference proteome</keyword>
<evidence type="ECO:0000313" key="4">
    <source>
        <dbReference type="EMBL" id="GBN98609.1"/>
    </source>
</evidence>
<feature type="region of interest" description="Disordered" evidence="2">
    <location>
        <begin position="1174"/>
        <end position="1267"/>
    </location>
</feature>
<evidence type="ECO:0000256" key="2">
    <source>
        <dbReference type="SAM" id="MobiDB-lite"/>
    </source>
</evidence>
<feature type="domain" description="Peptidase S1" evidence="3">
    <location>
        <begin position="1393"/>
        <end position="1549"/>
    </location>
</feature>
<dbReference type="OrthoDB" id="6448500at2759"/>
<feature type="compositionally biased region" description="Polar residues" evidence="2">
    <location>
        <begin position="1209"/>
        <end position="1220"/>
    </location>
</feature>
<dbReference type="PROSITE" id="PS00134">
    <property type="entry name" value="TRYPSIN_HIS"/>
    <property type="match status" value="1"/>
</dbReference>
<dbReference type="GO" id="GO:0006508">
    <property type="term" value="P:proteolysis"/>
    <property type="evidence" value="ECO:0007669"/>
    <property type="project" value="InterPro"/>
</dbReference>
<dbReference type="Gene3D" id="2.40.10.10">
    <property type="entry name" value="Trypsin-like serine proteases"/>
    <property type="match status" value="1"/>
</dbReference>
<accession>A0A4Y2TGT4</accession>
<comment type="caution">
    <text evidence="4">The sequence shown here is derived from an EMBL/GenBank/DDBJ whole genome shotgun (WGS) entry which is preliminary data.</text>
</comment>
<dbReference type="PANTHER" id="PTHR24252">
    <property type="entry name" value="ACROSIN-RELATED"/>
    <property type="match status" value="1"/>
</dbReference>
<feature type="region of interest" description="Disordered" evidence="2">
    <location>
        <begin position="1131"/>
        <end position="1156"/>
    </location>
</feature>
<feature type="region of interest" description="Disordered" evidence="2">
    <location>
        <begin position="296"/>
        <end position="346"/>
    </location>
</feature>
<dbReference type="PROSITE" id="PS50240">
    <property type="entry name" value="TRYPSIN_DOM"/>
    <property type="match status" value="1"/>
</dbReference>
<dbReference type="InterPro" id="IPR018114">
    <property type="entry name" value="TRYPSIN_HIS"/>
</dbReference>
<feature type="compositionally biased region" description="Basic and acidic residues" evidence="2">
    <location>
        <begin position="311"/>
        <end position="321"/>
    </location>
</feature>
<feature type="compositionally biased region" description="Polar residues" evidence="2">
    <location>
        <begin position="359"/>
        <end position="382"/>
    </location>
</feature>
<dbReference type="EMBL" id="BGPR01027821">
    <property type="protein sequence ID" value="GBN98609.1"/>
    <property type="molecule type" value="Genomic_DNA"/>
</dbReference>
<feature type="region of interest" description="Disordered" evidence="2">
    <location>
        <begin position="358"/>
        <end position="383"/>
    </location>
</feature>
<feature type="region of interest" description="Disordered" evidence="2">
    <location>
        <begin position="481"/>
        <end position="505"/>
    </location>
</feature>
<dbReference type="Proteomes" id="UP000499080">
    <property type="component" value="Unassembled WGS sequence"/>
</dbReference>
<sequence length="1549" mass="174039">MITQREVLGSSFGIMNRGPSNGKDGMYENSKSNVHRNKEELLPSSTSSHEVHYEVPLIQVSSQDTRARKSTPVLQRSFKKRSLDDKQQSGIAWSLPQNVSSKWNNDTSDGSDSFHKEMEEYVHMAQKIEKLIPKIGGMDVICKEYPELAQILIVELNKSCPPAQSSSITSEDWTATGQEGKSLSFKDRERMLEAKDSSGLTRKRKEAKEEESNWKELYYLSREYLRKLLYIMVSERPGEPLSHESLSKLPLYPPFSSKQLQAIIVRDPTIVDKNAALEITKGGGVTYSKDSITNETFKSSHSSYDSNLRSSNKDNAPRTGKDSISPPAVQLEGRSEQRGRTDRKFSDGSEVWDIRLDTARSSNKNESSEHLNSGIQTSQNGKQFWRTGNRKNASLEGGVQLGSGGKRHEIILSSKVQNANGTIHEHESAEEEGPPLNVFHIKVDHKTDYSKMLKTGETIEFEKDKGVKDLLDFRSEHRKADLKGGGKAHSVSGDEKAIDNKTGNKNEQVQLRTNGQGFPQLQEMAKDTTEAWVHYGEGNDNQKKVAIVSAMKTEDSRNGRGKISFRQGIVDTDPSDEKVTPETDVHSTYQADKIIEANIPHSLVETDFRTSKESKSGVDHVLNLKGRSADEEGDGKDGEEDVMFEFTDLLTEKSELVKNTPPPQAIHSNESMELLFNLRDGSGGNKENANVEFRSDILDNNTAKHRKTEINGENKEVRETIFRPTNSQQITEETKMRLTNDTMVYRMKRPEVENDSSQSGDLEGISTEATVNQTVSSKKLQYTTEASFHIKISESEALEMGFNHRNHEMEHSFHVDGKNNANDESSILFNVESQHNVHVTEQSLLHHRSQTESEDFQIDESQKSVFKIDNPIEFGNNHSDMEVKFHTNDQMESDVKLKESSSNFHINQETGYGRLDFRSDGKVASETGDHLADHLKGEMDLHSNISTHSDGTVDTSVALNDTVGEAGKNVTLTAAEVAKEQESNPYNVSSDAGGNSYKIYMETDDILANVKDSFHAGSELKITDQKELTENSDTELSATTLSPAVASSDDSQGFTISGGLKHAMKLKTGRGNLGMGIRIKREVGEPELSDPYDIFFHDNKSLPRPIDNQDNQYYQLTAATSANWNISSYQRNSSLSQKTGTKSKIVEKSSTSRGKANLKHKKINSIINLKTTSELSKDTRRKHGKNAISKTHTNKKGKGLKSYHKKGTTRSVKIKNNANSHRNKKQKKSGNELNKHQSPSKNTIRRHHKQMKHKTNKKKKHRKGHRHIRDLSIWPTTPTSENGEEEYQGNFHQMKPKKTLNLRILYGKEETPYKPPEINPFSDYNIPAEEDDFEKIVHGGYRKHLFNKGRFSVLHLTKNFKVYKPGEEESSEEDDDSIIGYRNDTSKNNPQFVIGGRNVEAPWPWVVGIYELFSMKFVCGGTLFDLQHVVSAAHCFARYSSNARFGVVIGNQFRWDKRPNSQPEKLHRVKQLFVHDGFTMECYCNDLAILRLEMPLDSTHVPACIPHYDPAGVGENATVLCYASTFSYGIALSICMSAVMNAIIKLVNS</sequence>
<feature type="compositionally biased region" description="Polar residues" evidence="2">
    <location>
        <begin position="296"/>
        <end position="310"/>
    </location>
</feature>
<proteinExistence type="predicted"/>
<evidence type="ECO:0000259" key="3">
    <source>
        <dbReference type="PROSITE" id="PS50240"/>
    </source>
</evidence>